<keyword evidence="2" id="KW-1185">Reference proteome</keyword>
<dbReference type="AlphaFoldDB" id="A0A1I1H5N0"/>
<accession>A0A1I1H5N0</accession>
<dbReference type="STRING" id="119641.SAMN05421842_101109"/>
<dbReference type="Proteomes" id="UP000199263">
    <property type="component" value="Unassembled WGS sequence"/>
</dbReference>
<sequence>MNIDFHVHSILSKKLEFDSELFLQGIEYAKESGLNAFVLCEHFNAVDLMSIYSYLRNNYKYQGDRYLVNGFSVFVGMEVDIKNGGHIIVCGNRDSILKIRERLEFHIKRSNFIAFEELLDIGEKYECLMIGSHPYRPKHKLYLQPLNLLARLDALDLNTKDIYKRGLEIVEEEVSNLSKILNIPYVTGSDTHYPIQLGTVRTCFEAECDTIKDLKECIRNKNFKIEVSKALKLKVYSAKITKNNIKKLKKNMKEDFKKE</sequence>
<dbReference type="InterPro" id="IPR016195">
    <property type="entry name" value="Pol/histidinol_Pase-like"/>
</dbReference>
<dbReference type="SUPFAM" id="SSF89550">
    <property type="entry name" value="PHP domain-like"/>
    <property type="match status" value="1"/>
</dbReference>
<gene>
    <name evidence="1" type="ORF">SAMN05421842_101109</name>
</gene>
<name>A0A1I1H5N0_9CLOT</name>
<proteinExistence type="predicted"/>
<evidence type="ECO:0008006" key="3">
    <source>
        <dbReference type="Google" id="ProtNLM"/>
    </source>
</evidence>
<dbReference type="Pfam" id="PF13263">
    <property type="entry name" value="PHP_C"/>
    <property type="match status" value="1"/>
</dbReference>
<evidence type="ECO:0000313" key="1">
    <source>
        <dbReference type="EMBL" id="SFC16743.1"/>
    </source>
</evidence>
<dbReference type="RefSeq" id="WP_090087590.1">
    <property type="nucleotide sequence ID" value="NZ_FOMG01000001.1"/>
</dbReference>
<dbReference type="EMBL" id="FOMG01000001">
    <property type="protein sequence ID" value="SFC16743.1"/>
    <property type="molecule type" value="Genomic_DNA"/>
</dbReference>
<dbReference type="OrthoDB" id="9777619at2"/>
<evidence type="ECO:0000313" key="2">
    <source>
        <dbReference type="Proteomes" id="UP000199263"/>
    </source>
</evidence>
<organism evidence="1 2">
    <name type="scientific">Clostridium uliginosum</name>
    <dbReference type="NCBI Taxonomy" id="119641"/>
    <lineage>
        <taxon>Bacteria</taxon>
        <taxon>Bacillati</taxon>
        <taxon>Bacillota</taxon>
        <taxon>Clostridia</taxon>
        <taxon>Eubacteriales</taxon>
        <taxon>Clostridiaceae</taxon>
        <taxon>Clostridium</taxon>
    </lineage>
</organism>
<protein>
    <recommendedName>
        <fullName evidence="3">PHP domain-containing protein</fullName>
    </recommendedName>
</protein>
<dbReference type="Gene3D" id="3.20.20.140">
    <property type="entry name" value="Metal-dependent hydrolases"/>
    <property type="match status" value="1"/>
</dbReference>
<reference evidence="1 2" key="1">
    <citation type="submission" date="2016-10" db="EMBL/GenBank/DDBJ databases">
        <authorList>
            <person name="de Groot N.N."/>
        </authorList>
    </citation>
    <scope>NUCLEOTIDE SEQUENCE [LARGE SCALE GENOMIC DNA]</scope>
    <source>
        <strain evidence="1 2">DSM 12992</strain>
    </source>
</reference>